<accession>A0A8J5X1M0</accession>
<evidence type="ECO:0000259" key="3">
    <source>
        <dbReference type="Pfam" id="PF18201"/>
    </source>
</evidence>
<dbReference type="GO" id="GO:0051087">
    <property type="term" value="F:protein-folding chaperone binding"/>
    <property type="evidence" value="ECO:0007669"/>
    <property type="project" value="InterPro"/>
</dbReference>
<dbReference type="CDD" id="cd00298">
    <property type="entry name" value="ACD_sHsps_p23-like"/>
    <property type="match status" value="1"/>
</dbReference>
<keyword evidence="5" id="KW-1185">Reference proteome</keyword>
<name>A0A8J5X1M0_DIALT</name>
<comment type="caution">
    <text evidence="4">The sequence shown here is derived from an EMBL/GenBank/DDBJ whole genome shotgun (WGS) entry which is preliminary data.</text>
</comment>
<dbReference type="PANTHER" id="PTHR21083:SF0">
    <property type="entry name" value="DYNEIN AXONEMAL ASSEMBLY FACTOR 6"/>
    <property type="match status" value="1"/>
</dbReference>
<dbReference type="InterPro" id="IPR008978">
    <property type="entry name" value="HSP20-like_chaperone"/>
</dbReference>
<feature type="domain" description="PIH1D1/2/3 CS-like" evidence="3">
    <location>
        <begin position="75"/>
        <end position="171"/>
    </location>
</feature>
<dbReference type="Gene3D" id="2.60.40.790">
    <property type="match status" value="1"/>
</dbReference>
<sequence>MAELAGLGALFADSEASCAAREPKRAQLTPGTVSQLVAKPPQPPSRPPADRNEIWAENEVDADDGFDADDGRAAAAYELVYKQRVSPQDMFLGIDPTRNPGTASCEDLVVRIQLPGAKASELDLEVQRTRLTLRTPRHKVRIHLPKAVDDERGNAKWVADKECLEVTLPVVDTLFLGDE</sequence>
<evidence type="ECO:0000313" key="5">
    <source>
        <dbReference type="Proteomes" id="UP000751190"/>
    </source>
</evidence>
<reference evidence="4" key="1">
    <citation type="submission" date="2021-05" db="EMBL/GenBank/DDBJ databases">
        <title>The genome of the haptophyte Pavlova lutheri (Diacronema luteri, Pavlovales) - a model for lipid biosynthesis in eukaryotic algae.</title>
        <authorList>
            <person name="Hulatt C.J."/>
            <person name="Posewitz M.C."/>
        </authorList>
    </citation>
    <scope>NUCLEOTIDE SEQUENCE</scope>
    <source>
        <strain evidence="4">NIVA-4/92</strain>
    </source>
</reference>
<feature type="region of interest" description="Disordered" evidence="2">
    <location>
        <begin position="21"/>
        <end position="52"/>
    </location>
</feature>
<dbReference type="InterPro" id="IPR026697">
    <property type="entry name" value="DNAAF6"/>
</dbReference>
<dbReference type="GO" id="GO:0045505">
    <property type="term" value="F:dynein intermediate chain binding"/>
    <property type="evidence" value="ECO:0007669"/>
    <property type="project" value="TreeGrafter"/>
</dbReference>
<evidence type="ECO:0000313" key="4">
    <source>
        <dbReference type="EMBL" id="KAG8457458.1"/>
    </source>
</evidence>
<gene>
    <name evidence="4" type="ORF">KFE25_003762</name>
</gene>
<proteinExistence type="inferred from homology"/>
<dbReference type="Proteomes" id="UP000751190">
    <property type="component" value="Unassembled WGS sequence"/>
</dbReference>
<evidence type="ECO:0000256" key="2">
    <source>
        <dbReference type="SAM" id="MobiDB-lite"/>
    </source>
</evidence>
<comment type="similarity">
    <text evidence="1">Belongs to the PIH1 family.</text>
</comment>
<dbReference type="GO" id="GO:0070286">
    <property type="term" value="P:axonemal dynein complex assembly"/>
    <property type="evidence" value="ECO:0007669"/>
    <property type="project" value="InterPro"/>
</dbReference>
<dbReference type="Pfam" id="PF18201">
    <property type="entry name" value="PIH1_CS"/>
    <property type="match status" value="1"/>
</dbReference>
<protein>
    <recommendedName>
        <fullName evidence="3">PIH1D1/2/3 CS-like domain-containing protein</fullName>
    </recommendedName>
</protein>
<organism evidence="4 5">
    <name type="scientific">Diacronema lutheri</name>
    <name type="common">Unicellular marine alga</name>
    <name type="synonym">Monochrysis lutheri</name>
    <dbReference type="NCBI Taxonomy" id="2081491"/>
    <lineage>
        <taxon>Eukaryota</taxon>
        <taxon>Haptista</taxon>
        <taxon>Haptophyta</taxon>
        <taxon>Pavlovophyceae</taxon>
        <taxon>Pavlovales</taxon>
        <taxon>Pavlovaceae</taxon>
        <taxon>Diacronema</taxon>
    </lineage>
</organism>
<dbReference type="SUPFAM" id="SSF49764">
    <property type="entry name" value="HSP20-like chaperones"/>
    <property type="match status" value="1"/>
</dbReference>
<dbReference type="GO" id="GO:0005737">
    <property type="term" value="C:cytoplasm"/>
    <property type="evidence" value="ECO:0007669"/>
    <property type="project" value="TreeGrafter"/>
</dbReference>
<dbReference type="EMBL" id="JAGTXO010000069">
    <property type="protein sequence ID" value="KAG8457458.1"/>
    <property type="molecule type" value="Genomic_DNA"/>
</dbReference>
<dbReference type="OrthoDB" id="25887at2759"/>
<dbReference type="AlphaFoldDB" id="A0A8J5X1M0"/>
<evidence type="ECO:0000256" key="1">
    <source>
        <dbReference type="ARBA" id="ARBA00008511"/>
    </source>
</evidence>
<dbReference type="OMA" id="ESMVVHK"/>
<dbReference type="PANTHER" id="PTHR21083">
    <property type="entry name" value="TWISTER"/>
    <property type="match status" value="1"/>
</dbReference>
<dbReference type="InterPro" id="IPR041442">
    <property type="entry name" value="PIH1D1/2/3_CS-like"/>
</dbReference>